<evidence type="ECO:0000313" key="3">
    <source>
        <dbReference type="Proteomes" id="UP000249254"/>
    </source>
</evidence>
<dbReference type="RefSeq" id="WP_111530454.1">
    <property type="nucleotide sequence ID" value="NZ_JBHRSG010000003.1"/>
</dbReference>
<feature type="domain" description="Enoyl reductase (ER)" evidence="1">
    <location>
        <begin position="10"/>
        <end position="357"/>
    </location>
</feature>
<dbReference type="InterPro" id="IPR020843">
    <property type="entry name" value="ER"/>
</dbReference>
<reference evidence="3" key="1">
    <citation type="submission" date="2018-05" db="EMBL/GenBank/DDBJ databases">
        <authorList>
            <person name="Li X."/>
        </authorList>
    </citation>
    <scope>NUCLEOTIDE SEQUENCE [LARGE SCALE GENOMIC DNA]</scope>
    <source>
        <strain evidence="3">LX32</strain>
    </source>
</reference>
<evidence type="ECO:0000313" key="2">
    <source>
        <dbReference type="EMBL" id="RAK51892.1"/>
    </source>
</evidence>
<dbReference type="EMBL" id="QFYQ01000002">
    <property type="protein sequence ID" value="RAK51892.1"/>
    <property type="molecule type" value="Genomic_DNA"/>
</dbReference>
<gene>
    <name evidence="2" type="ORF">DJ017_18945</name>
</gene>
<dbReference type="SUPFAM" id="SSF51735">
    <property type="entry name" value="NAD(P)-binding Rossmann-fold domains"/>
    <property type="match status" value="1"/>
</dbReference>
<name>A0A328AB09_9CAUL</name>
<dbReference type="InterPro" id="IPR013154">
    <property type="entry name" value="ADH-like_N"/>
</dbReference>
<evidence type="ECO:0000259" key="1">
    <source>
        <dbReference type="SMART" id="SM00829"/>
    </source>
</evidence>
<dbReference type="AlphaFoldDB" id="A0A328AB09"/>
<dbReference type="Proteomes" id="UP000249254">
    <property type="component" value="Unassembled WGS sequence"/>
</dbReference>
<dbReference type="InterPro" id="IPR036291">
    <property type="entry name" value="NAD(P)-bd_dom_sf"/>
</dbReference>
<dbReference type="Gene3D" id="3.90.180.10">
    <property type="entry name" value="Medium-chain alcohol dehydrogenases, catalytic domain"/>
    <property type="match status" value="1"/>
</dbReference>
<dbReference type="Gene3D" id="3.40.50.720">
    <property type="entry name" value="NAD(P)-binding Rossmann-like Domain"/>
    <property type="match status" value="1"/>
</dbReference>
<comment type="caution">
    <text evidence="2">The sequence shown here is derived from an EMBL/GenBank/DDBJ whole genome shotgun (WGS) entry which is preliminary data.</text>
</comment>
<dbReference type="PANTHER" id="PTHR43677">
    <property type="entry name" value="SHORT-CHAIN DEHYDROGENASE/REDUCTASE"/>
    <property type="match status" value="1"/>
</dbReference>
<dbReference type="SMART" id="SM00829">
    <property type="entry name" value="PKS_ER"/>
    <property type="match status" value="1"/>
</dbReference>
<dbReference type="SUPFAM" id="SSF50129">
    <property type="entry name" value="GroES-like"/>
    <property type="match status" value="1"/>
</dbReference>
<organism evidence="2 3">
    <name type="scientific">Phenylobacterium soli</name>
    <dbReference type="NCBI Taxonomy" id="2170551"/>
    <lineage>
        <taxon>Bacteria</taxon>
        <taxon>Pseudomonadati</taxon>
        <taxon>Pseudomonadota</taxon>
        <taxon>Alphaproteobacteria</taxon>
        <taxon>Caulobacterales</taxon>
        <taxon>Caulobacteraceae</taxon>
        <taxon>Phenylobacterium</taxon>
    </lineage>
</organism>
<dbReference type="PANTHER" id="PTHR43677:SF4">
    <property type="entry name" value="QUINONE OXIDOREDUCTASE-LIKE PROTEIN 2"/>
    <property type="match status" value="1"/>
</dbReference>
<dbReference type="InterPro" id="IPR011032">
    <property type="entry name" value="GroES-like_sf"/>
</dbReference>
<dbReference type="GO" id="GO:0016491">
    <property type="term" value="F:oxidoreductase activity"/>
    <property type="evidence" value="ECO:0007669"/>
    <property type="project" value="InterPro"/>
</dbReference>
<sequence length="359" mass="37389">MRAAVLEVFGSPLVLQDLPAPSAGPGGVVVDVVAAGVLPYMGEVLSGERQYLMSLPMVPGAGGVGRVRALGADATRLQVGDWVLCDPTIRARDDALAPDITLLGLSARGEGGLKLQQHYRHGSWAEQMLVPTENVFPLGDIDPADAGRWCALSLALVPYGGLLAIDFRPGETLLVSGATGNFGSAGVAVALAMGAACVVAPGRNTAVLQDLERRFGARVRTVALTGDPAEDTRRMQAAAPGPIDAVLDLLPPEAPASAVRAAAMAVREYGRVVLMGGVGMLGGEDFALPYPWLMRNNVTVKGQWMYPPAANVSLINLVRSGVLDLAMIETTAFPLDRANEAVAHAAATGGRFRRTVICP</sequence>
<dbReference type="InterPro" id="IPR051397">
    <property type="entry name" value="Zn-ADH-like_protein"/>
</dbReference>
<accession>A0A328AB09</accession>
<keyword evidence="3" id="KW-1185">Reference proteome</keyword>
<dbReference type="OrthoDB" id="9787435at2"/>
<protein>
    <submittedName>
        <fullName evidence="2">Alcohol dehydrogenase</fullName>
    </submittedName>
</protein>
<proteinExistence type="predicted"/>
<dbReference type="Pfam" id="PF08240">
    <property type="entry name" value="ADH_N"/>
    <property type="match status" value="1"/>
</dbReference>